<dbReference type="GO" id="GO:0005886">
    <property type="term" value="C:plasma membrane"/>
    <property type="evidence" value="ECO:0007669"/>
    <property type="project" value="UniProtKB-SubCell"/>
</dbReference>
<dbReference type="RefSeq" id="XP_047738326.1">
    <property type="nucleotide sequence ID" value="XM_047882370.1"/>
</dbReference>
<comment type="subcellular location">
    <subcellularLocation>
        <location evidence="1">Cell membrane</location>
        <topology evidence="1">Multi-pass membrane protein</topology>
    </subcellularLocation>
</comment>
<sequence>MITLRTTPEILGHQELKSMPLYRAAAAEFLGTLMLVMAACASAMSSGLTLSAALAPGLMQAAIIQAIGHISGGHVNPAVTLSFCLCRNVSVVRGLFFLVVQVAGAITASGILYSVVPNIYHNNLGIATKNDDISNAQAFGVEVLVTFIFVLTIQGSFG</sequence>
<dbReference type="KEGG" id="hazt:108679475"/>
<keyword evidence="3 8" id="KW-0813">Transport</keyword>
<keyword evidence="10" id="KW-1185">Reference proteome</keyword>
<feature type="transmembrane region" description="Helical" evidence="9">
    <location>
        <begin position="136"/>
        <end position="157"/>
    </location>
</feature>
<evidence type="ECO:0000313" key="11">
    <source>
        <dbReference type="RefSeq" id="XP_047738326.1"/>
    </source>
</evidence>
<evidence type="ECO:0000256" key="1">
    <source>
        <dbReference type="ARBA" id="ARBA00004651"/>
    </source>
</evidence>
<keyword evidence="6 9" id="KW-1133">Transmembrane helix</keyword>
<evidence type="ECO:0000256" key="6">
    <source>
        <dbReference type="ARBA" id="ARBA00022989"/>
    </source>
</evidence>
<gene>
    <name evidence="11" type="primary">LOC108679475</name>
</gene>
<comment type="similarity">
    <text evidence="2 8">Belongs to the MIP/aquaporin (TC 1.A.8) family.</text>
</comment>
<evidence type="ECO:0000313" key="10">
    <source>
        <dbReference type="Proteomes" id="UP000694843"/>
    </source>
</evidence>
<dbReference type="PANTHER" id="PTHR19139:SF199">
    <property type="entry name" value="MIP17260P"/>
    <property type="match status" value="1"/>
</dbReference>
<dbReference type="InterPro" id="IPR000425">
    <property type="entry name" value="MIP"/>
</dbReference>
<protein>
    <submittedName>
        <fullName evidence="11">Lens fiber major intrinsic protein-like</fullName>
    </submittedName>
</protein>
<dbReference type="PRINTS" id="PR00783">
    <property type="entry name" value="MINTRINSICP"/>
</dbReference>
<keyword evidence="5 8" id="KW-0812">Transmembrane</keyword>
<name>A0A979FPB3_HYAAZ</name>
<reference evidence="11" key="1">
    <citation type="submission" date="2025-08" db="UniProtKB">
        <authorList>
            <consortium name="RefSeq"/>
        </authorList>
    </citation>
    <scope>IDENTIFICATION</scope>
    <source>
        <tissue evidence="11">Whole organism</tissue>
    </source>
</reference>
<keyword evidence="4" id="KW-1003">Cell membrane</keyword>
<proteinExistence type="inferred from homology"/>
<dbReference type="GeneID" id="108679475"/>
<dbReference type="Gene3D" id="1.20.1080.10">
    <property type="entry name" value="Glycerol uptake facilitator protein"/>
    <property type="match status" value="1"/>
</dbReference>
<dbReference type="OMA" id="ITCECLA"/>
<keyword evidence="7 9" id="KW-0472">Membrane</keyword>
<dbReference type="PANTHER" id="PTHR19139">
    <property type="entry name" value="AQUAPORIN TRANSPORTER"/>
    <property type="match status" value="1"/>
</dbReference>
<dbReference type="GO" id="GO:0015250">
    <property type="term" value="F:water channel activity"/>
    <property type="evidence" value="ECO:0007669"/>
    <property type="project" value="TreeGrafter"/>
</dbReference>
<feature type="transmembrane region" description="Helical" evidence="9">
    <location>
        <begin position="21"/>
        <end position="44"/>
    </location>
</feature>
<accession>A0A979FPB3</accession>
<evidence type="ECO:0000256" key="7">
    <source>
        <dbReference type="ARBA" id="ARBA00023136"/>
    </source>
</evidence>
<evidence type="ECO:0000256" key="4">
    <source>
        <dbReference type="ARBA" id="ARBA00022475"/>
    </source>
</evidence>
<dbReference type="SUPFAM" id="SSF81338">
    <property type="entry name" value="Aquaporin-like"/>
    <property type="match status" value="1"/>
</dbReference>
<dbReference type="InterPro" id="IPR023271">
    <property type="entry name" value="Aquaporin-like"/>
</dbReference>
<evidence type="ECO:0000256" key="3">
    <source>
        <dbReference type="ARBA" id="ARBA00022448"/>
    </source>
</evidence>
<dbReference type="InterPro" id="IPR022357">
    <property type="entry name" value="MIP_CS"/>
</dbReference>
<dbReference type="Pfam" id="PF00230">
    <property type="entry name" value="MIP"/>
    <property type="match status" value="1"/>
</dbReference>
<organism evidence="10 11">
    <name type="scientific">Hyalella azteca</name>
    <name type="common">Amphipod</name>
    <dbReference type="NCBI Taxonomy" id="294128"/>
    <lineage>
        <taxon>Eukaryota</taxon>
        <taxon>Metazoa</taxon>
        <taxon>Ecdysozoa</taxon>
        <taxon>Arthropoda</taxon>
        <taxon>Crustacea</taxon>
        <taxon>Multicrustacea</taxon>
        <taxon>Malacostraca</taxon>
        <taxon>Eumalacostraca</taxon>
        <taxon>Peracarida</taxon>
        <taxon>Amphipoda</taxon>
        <taxon>Senticaudata</taxon>
        <taxon>Talitrida</taxon>
        <taxon>Talitroidea</taxon>
        <taxon>Hyalellidae</taxon>
        <taxon>Hyalella</taxon>
    </lineage>
</organism>
<evidence type="ECO:0000256" key="8">
    <source>
        <dbReference type="RuleBase" id="RU000477"/>
    </source>
</evidence>
<dbReference type="InterPro" id="IPR034294">
    <property type="entry name" value="Aquaporin_transptr"/>
</dbReference>
<evidence type="ECO:0000256" key="2">
    <source>
        <dbReference type="ARBA" id="ARBA00006175"/>
    </source>
</evidence>
<dbReference type="AlphaFoldDB" id="A0A979FPB3"/>
<dbReference type="Proteomes" id="UP000694843">
    <property type="component" value="Unplaced"/>
</dbReference>
<feature type="transmembrane region" description="Helical" evidence="9">
    <location>
        <begin position="91"/>
        <end position="116"/>
    </location>
</feature>
<dbReference type="OrthoDB" id="3222at2759"/>
<dbReference type="PROSITE" id="PS00221">
    <property type="entry name" value="MIP"/>
    <property type="match status" value="1"/>
</dbReference>
<evidence type="ECO:0000256" key="9">
    <source>
        <dbReference type="SAM" id="Phobius"/>
    </source>
</evidence>
<evidence type="ECO:0000256" key="5">
    <source>
        <dbReference type="ARBA" id="ARBA00022692"/>
    </source>
</evidence>